<evidence type="ECO:0000313" key="2">
    <source>
        <dbReference type="EMBL" id="MBW7456976.1"/>
    </source>
</evidence>
<feature type="domain" description="DUF4097" evidence="1">
    <location>
        <begin position="201"/>
        <end position="320"/>
    </location>
</feature>
<dbReference type="EMBL" id="JAHZIK010000716">
    <property type="protein sequence ID" value="MBW7456976.1"/>
    <property type="molecule type" value="Genomic_DNA"/>
</dbReference>
<dbReference type="Pfam" id="PF13349">
    <property type="entry name" value="DUF4097"/>
    <property type="match status" value="1"/>
</dbReference>
<evidence type="ECO:0000259" key="1">
    <source>
        <dbReference type="Pfam" id="PF13349"/>
    </source>
</evidence>
<dbReference type="InterPro" id="IPR025164">
    <property type="entry name" value="Toastrack_DUF4097"/>
</dbReference>
<name>A0ABS7C8F5_9BACL</name>
<comment type="caution">
    <text evidence="2">The sequence shown here is derived from an EMBL/GenBank/DDBJ whole genome shotgun (WGS) entry which is preliminary data.</text>
</comment>
<accession>A0ABS7C8F5</accession>
<evidence type="ECO:0000313" key="3">
    <source>
        <dbReference type="Proteomes" id="UP001519887"/>
    </source>
</evidence>
<reference evidence="2 3" key="1">
    <citation type="submission" date="2021-07" db="EMBL/GenBank/DDBJ databases">
        <title>Paenibacillus radiodurans sp. nov., isolated from the southeastern edge of Tengger Desert.</title>
        <authorList>
            <person name="Zhang G."/>
        </authorList>
    </citation>
    <scope>NUCLEOTIDE SEQUENCE [LARGE SCALE GENOMIC DNA]</scope>
    <source>
        <strain evidence="2 3">CCM 7311</strain>
    </source>
</reference>
<keyword evidence="3" id="KW-1185">Reference proteome</keyword>
<dbReference type="RefSeq" id="WP_210040457.1">
    <property type="nucleotide sequence ID" value="NZ_JBHLVU010000021.1"/>
</dbReference>
<gene>
    <name evidence="2" type="ORF">K0U00_23355</name>
</gene>
<dbReference type="Proteomes" id="UP001519887">
    <property type="component" value="Unassembled WGS sequence"/>
</dbReference>
<proteinExistence type="predicted"/>
<sequence>MKKLIGALLLLGGLIMIGASFPGEGLTWRSQEARIAVPVTIEQISINASNADIRIIADDDSQEMEAALHGSGTLSFKQEGISIDVLVEDKAKGLLPTGSTLDIHIPSFYKNSLIAEVSDGDIHVYGQSEDARMVLNKLAITLQSGDVNVSDVNAERLDFKAYTSKFSGERLHAGHASFDIVTGKINLDHYSGDYTAAIVTGKMNASNIAGGVGKVKLTAGKINLDRYSGGLHAEVTDGDVNARLGKPEGSIAINILEGDATLSLPEQADIELDAAAQGGSVNADYPFDKIINQGDRQLHASSGTGKVPIDIHVQAGDVNIGPDS</sequence>
<protein>
    <submittedName>
        <fullName evidence="2">DUF4097 domain-containing protein</fullName>
    </submittedName>
</protein>
<organism evidence="2 3">
    <name type="scientific">Paenibacillus sepulcri</name>
    <dbReference type="NCBI Taxonomy" id="359917"/>
    <lineage>
        <taxon>Bacteria</taxon>
        <taxon>Bacillati</taxon>
        <taxon>Bacillota</taxon>
        <taxon>Bacilli</taxon>
        <taxon>Bacillales</taxon>
        <taxon>Paenibacillaceae</taxon>
        <taxon>Paenibacillus</taxon>
    </lineage>
</organism>